<keyword evidence="4" id="KW-0378">Hydrolase</keyword>
<evidence type="ECO:0000256" key="5">
    <source>
        <dbReference type="ARBA" id="ARBA00022807"/>
    </source>
</evidence>
<comment type="similarity">
    <text evidence="1 7">Belongs to the peptidase C14A family.</text>
</comment>
<dbReference type="PANTHER" id="PTHR47901">
    <property type="entry name" value="CASPASE RECRUITMENT DOMAIN-CONTAINING PROTEIN 18"/>
    <property type="match status" value="1"/>
</dbReference>
<dbReference type="SUPFAM" id="SSF52129">
    <property type="entry name" value="Caspase-like"/>
    <property type="match status" value="1"/>
</dbReference>
<sequence>MDKQHKEILRTKRADLVDDINIDDGLITQLLSRKIISKRVGNTIQACSTPEARTEKLLDVLNGPNAFQGLCDALTATEQNYIVDLYLKSDQDEKKEEKSQPSEAKCVQETETKAQKSQNVTENSQSQGIIKMSENQPRGLEHAGPSGVSVLAPSRSQFQYAAIMQEQGADRFILPKSYMEKQDPYCYGAESENRLLKDPNCSGYSPHGKQWNTQYPYMMHTKKGTEKPDYIDREHEEYNRIRSKHYITKDSIYTLPNMTPREVYVAHQEAEYVGQRPSPHEEYIRLRQGEREMLPRNDSLDGMIKRPFMPSQDSHDHPGVKRLRTEETVILPSRDGSGGSICVRDPSYDSHGLYKPLPEIFLVDPCSQRNSRVPPIQPIGEFDDPDIDLTDGPVSVKVALCQRQFYLSHFKKSYAMRRIPRGQALIINVNEVEGKLPRRGTNIDRDNLHNLLTQLHFNVTVYNDSDKLTADDIGKKLQHFVSLEDHVQADCCVVCLLSHGEEGYLFGTDGAKLELDKIFSLFDNNSCTSLIGKPKIFFIQACRGGALDEGVAWKQADEIDGSHPSMRQLPTMSDMLICYPTQSGYYAWRNRERGSWYIEALVQVIMKYAKNEDMCTMLNRVNQLVSRKISRCPQIEMDQMSQMSEYKSSLRKPHLFFFPGIGSV</sequence>
<dbReference type="InterPro" id="IPR011029">
    <property type="entry name" value="DEATH-like_dom_sf"/>
</dbReference>
<dbReference type="InterPro" id="IPR029030">
    <property type="entry name" value="Caspase-like_dom_sf"/>
</dbReference>
<evidence type="ECO:0000313" key="12">
    <source>
        <dbReference type="EMBL" id="OWF55400.1"/>
    </source>
</evidence>
<accession>A0A210R2S6</accession>
<feature type="domain" description="Caspase family p10" evidence="9">
    <location>
        <begin position="565"/>
        <end position="658"/>
    </location>
</feature>
<dbReference type="SMART" id="SM00115">
    <property type="entry name" value="CASc"/>
    <property type="match status" value="1"/>
</dbReference>
<dbReference type="PROSITE" id="PS50208">
    <property type="entry name" value="CASPASE_P20"/>
    <property type="match status" value="1"/>
</dbReference>
<evidence type="ECO:0000256" key="3">
    <source>
        <dbReference type="ARBA" id="ARBA00022703"/>
    </source>
</evidence>
<dbReference type="EMBL" id="NEDP02000690">
    <property type="protein sequence ID" value="OWF55400.1"/>
    <property type="molecule type" value="Genomic_DNA"/>
</dbReference>
<dbReference type="InterPro" id="IPR002398">
    <property type="entry name" value="Pept_C14"/>
</dbReference>
<reference evidence="12 13" key="1">
    <citation type="journal article" date="2017" name="Nat. Ecol. Evol.">
        <title>Scallop genome provides insights into evolution of bilaterian karyotype and development.</title>
        <authorList>
            <person name="Wang S."/>
            <person name="Zhang J."/>
            <person name="Jiao W."/>
            <person name="Li J."/>
            <person name="Xun X."/>
            <person name="Sun Y."/>
            <person name="Guo X."/>
            <person name="Huan P."/>
            <person name="Dong B."/>
            <person name="Zhang L."/>
            <person name="Hu X."/>
            <person name="Sun X."/>
            <person name="Wang J."/>
            <person name="Zhao C."/>
            <person name="Wang Y."/>
            <person name="Wang D."/>
            <person name="Huang X."/>
            <person name="Wang R."/>
            <person name="Lv J."/>
            <person name="Li Y."/>
            <person name="Zhang Z."/>
            <person name="Liu B."/>
            <person name="Lu W."/>
            <person name="Hui Y."/>
            <person name="Liang J."/>
            <person name="Zhou Z."/>
            <person name="Hou R."/>
            <person name="Li X."/>
            <person name="Liu Y."/>
            <person name="Li H."/>
            <person name="Ning X."/>
            <person name="Lin Y."/>
            <person name="Zhao L."/>
            <person name="Xing Q."/>
            <person name="Dou J."/>
            <person name="Li Y."/>
            <person name="Mao J."/>
            <person name="Guo H."/>
            <person name="Dou H."/>
            <person name="Li T."/>
            <person name="Mu C."/>
            <person name="Jiang W."/>
            <person name="Fu Q."/>
            <person name="Fu X."/>
            <person name="Miao Y."/>
            <person name="Liu J."/>
            <person name="Yu Q."/>
            <person name="Li R."/>
            <person name="Liao H."/>
            <person name="Li X."/>
            <person name="Kong Y."/>
            <person name="Jiang Z."/>
            <person name="Chourrout D."/>
            <person name="Li R."/>
            <person name="Bao Z."/>
        </authorList>
    </citation>
    <scope>NUCLEOTIDE SEQUENCE [LARGE SCALE GENOMIC DNA]</scope>
    <source>
        <strain evidence="12 13">PY_sf001</strain>
    </source>
</reference>
<evidence type="ECO:0000259" key="9">
    <source>
        <dbReference type="PROSITE" id="PS50207"/>
    </source>
</evidence>
<evidence type="ECO:0000259" key="11">
    <source>
        <dbReference type="PROSITE" id="PS50209"/>
    </source>
</evidence>
<keyword evidence="6" id="KW-0865">Zymogen</keyword>
<dbReference type="OrthoDB" id="10004338at2759"/>
<dbReference type="InterPro" id="IPR015917">
    <property type="entry name" value="Pept_C14A"/>
</dbReference>
<dbReference type="PROSITE" id="PS01122">
    <property type="entry name" value="CASPASE_CYS"/>
    <property type="match status" value="1"/>
</dbReference>
<evidence type="ECO:0000256" key="8">
    <source>
        <dbReference type="SAM" id="MobiDB-lite"/>
    </source>
</evidence>
<gene>
    <name evidence="12" type="ORF">KP79_PYT21692</name>
</gene>
<dbReference type="PROSITE" id="PS01121">
    <property type="entry name" value="CASPASE_HIS"/>
    <property type="match status" value="1"/>
</dbReference>
<dbReference type="PRINTS" id="PR00376">
    <property type="entry name" value="IL1BCENZYME"/>
</dbReference>
<dbReference type="STRING" id="6573.A0A210R2S6"/>
<dbReference type="GO" id="GO:0006915">
    <property type="term" value="P:apoptotic process"/>
    <property type="evidence" value="ECO:0007669"/>
    <property type="project" value="UniProtKB-KW"/>
</dbReference>
<keyword evidence="3" id="KW-0053">Apoptosis</keyword>
<keyword evidence="5" id="KW-0788">Thiol protease</keyword>
<comment type="caution">
    <text evidence="12">The sequence shown here is derived from an EMBL/GenBank/DDBJ whole genome shotgun (WGS) entry which is preliminary data.</text>
</comment>
<evidence type="ECO:0000313" key="13">
    <source>
        <dbReference type="Proteomes" id="UP000242188"/>
    </source>
</evidence>
<dbReference type="InterPro" id="IPR011600">
    <property type="entry name" value="Pept_C14_caspase"/>
</dbReference>
<proteinExistence type="inferred from homology"/>
<feature type="region of interest" description="Disordered" evidence="8">
    <location>
        <begin position="92"/>
        <end position="127"/>
    </location>
</feature>
<feature type="domain" description="Caspase family p20" evidence="10">
    <location>
        <begin position="420"/>
        <end position="546"/>
    </location>
</feature>
<dbReference type="AlphaFoldDB" id="A0A210R2S6"/>
<dbReference type="GO" id="GO:0042981">
    <property type="term" value="P:regulation of apoptotic process"/>
    <property type="evidence" value="ECO:0007669"/>
    <property type="project" value="InterPro"/>
</dbReference>
<feature type="compositionally biased region" description="Polar residues" evidence="8">
    <location>
        <begin position="115"/>
        <end position="127"/>
    </location>
</feature>
<dbReference type="GO" id="GO:0004197">
    <property type="term" value="F:cysteine-type endopeptidase activity"/>
    <property type="evidence" value="ECO:0007669"/>
    <property type="project" value="InterPro"/>
</dbReference>
<feature type="domain" description="CARD" evidence="11">
    <location>
        <begin position="1"/>
        <end position="89"/>
    </location>
</feature>
<organism evidence="12 13">
    <name type="scientific">Mizuhopecten yessoensis</name>
    <name type="common">Japanese scallop</name>
    <name type="synonym">Patinopecten yessoensis</name>
    <dbReference type="NCBI Taxonomy" id="6573"/>
    <lineage>
        <taxon>Eukaryota</taxon>
        <taxon>Metazoa</taxon>
        <taxon>Spiralia</taxon>
        <taxon>Lophotrochozoa</taxon>
        <taxon>Mollusca</taxon>
        <taxon>Bivalvia</taxon>
        <taxon>Autobranchia</taxon>
        <taxon>Pteriomorphia</taxon>
        <taxon>Pectinida</taxon>
        <taxon>Pectinoidea</taxon>
        <taxon>Pectinidae</taxon>
        <taxon>Mizuhopecten</taxon>
    </lineage>
</organism>
<dbReference type="SUPFAM" id="SSF47986">
    <property type="entry name" value="DEATH domain"/>
    <property type="match status" value="1"/>
</dbReference>
<dbReference type="Gene3D" id="1.10.533.10">
    <property type="entry name" value="Death Domain, Fas"/>
    <property type="match status" value="1"/>
</dbReference>
<dbReference type="Pfam" id="PF00619">
    <property type="entry name" value="CARD"/>
    <property type="match status" value="1"/>
</dbReference>
<dbReference type="Proteomes" id="UP000242188">
    <property type="component" value="Unassembled WGS sequence"/>
</dbReference>
<protein>
    <submittedName>
        <fullName evidence="12">Caspase-2</fullName>
    </submittedName>
</protein>
<dbReference type="PANTHER" id="PTHR47901:SF8">
    <property type="entry name" value="CASPASE-3"/>
    <property type="match status" value="1"/>
</dbReference>
<evidence type="ECO:0000256" key="2">
    <source>
        <dbReference type="ARBA" id="ARBA00022670"/>
    </source>
</evidence>
<evidence type="ECO:0000259" key="10">
    <source>
        <dbReference type="PROSITE" id="PS50208"/>
    </source>
</evidence>
<dbReference type="Gene3D" id="3.30.70.1470">
    <property type="entry name" value="Caspase-like"/>
    <property type="match status" value="1"/>
</dbReference>
<dbReference type="InterPro" id="IPR001315">
    <property type="entry name" value="CARD"/>
</dbReference>
<dbReference type="InterPro" id="IPR016129">
    <property type="entry name" value="Caspase_his_AS"/>
</dbReference>
<dbReference type="InterPro" id="IPR033139">
    <property type="entry name" value="Caspase_cys_AS"/>
</dbReference>
<dbReference type="PROSITE" id="PS50209">
    <property type="entry name" value="CARD"/>
    <property type="match status" value="1"/>
</dbReference>
<dbReference type="CDD" id="cd01671">
    <property type="entry name" value="CARD"/>
    <property type="match status" value="1"/>
</dbReference>
<keyword evidence="2" id="KW-0645">Protease</keyword>
<evidence type="ECO:0000256" key="4">
    <source>
        <dbReference type="ARBA" id="ARBA00022801"/>
    </source>
</evidence>
<dbReference type="InterPro" id="IPR001309">
    <property type="entry name" value="Pept_C14_p20"/>
</dbReference>
<dbReference type="Gene3D" id="3.40.50.1460">
    <property type="match status" value="1"/>
</dbReference>
<evidence type="ECO:0000256" key="1">
    <source>
        <dbReference type="ARBA" id="ARBA00010134"/>
    </source>
</evidence>
<dbReference type="PROSITE" id="PS50207">
    <property type="entry name" value="CASPASE_P10"/>
    <property type="match status" value="1"/>
</dbReference>
<evidence type="ECO:0000256" key="7">
    <source>
        <dbReference type="RuleBase" id="RU003971"/>
    </source>
</evidence>
<keyword evidence="13" id="KW-1185">Reference proteome</keyword>
<dbReference type="CDD" id="cd00032">
    <property type="entry name" value="CASc"/>
    <property type="match status" value="1"/>
</dbReference>
<name>A0A210R2S6_MIZYE</name>
<evidence type="ECO:0000256" key="6">
    <source>
        <dbReference type="ARBA" id="ARBA00023145"/>
    </source>
</evidence>
<dbReference type="InterPro" id="IPR002138">
    <property type="entry name" value="Pept_C14_p10"/>
</dbReference>
<dbReference type="Pfam" id="PF00656">
    <property type="entry name" value="Peptidase_C14"/>
    <property type="match status" value="1"/>
</dbReference>
<feature type="compositionally biased region" description="Basic and acidic residues" evidence="8">
    <location>
        <begin position="92"/>
        <end position="114"/>
    </location>
</feature>
<dbReference type="GO" id="GO:0006508">
    <property type="term" value="P:proteolysis"/>
    <property type="evidence" value="ECO:0007669"/>
    <property type="project" value="UniProtKB-KW"/>
</dbReference>